<gene>
    <name evidence="2" type="ORF">K458DRAFT_194591</name>
</gene>
<dbReference type="AlphaFoldDB" id="A0A6G1IDN5"/>
<dbReference type="Proteomes" id="UP000799291">
    <property type="component" value="Unassembled WGS sequence"/>
</dbReference>
<sequence>MAEGGWKIVDNTAEPARPLSILAPEEPIPSRHMPSLTTPEFLAPGHYVRCDPGYIAQDATKTDGTSRPTKPVSDPQPYTASALYDIGQRLGYAVSERPLSLTNDMAATYSQDVNHIGYALPPPSGIALDYSKKEYCTHWIRTGECEFTGIGGIFKHEIPPTPILCELGFLDLPRWFKVKSGIETRGPTWLQRRCR</sequence>
<feature type="region of interest" description="Disordered" evidence="1">
    <location>
        <begin position="58"/>
        <end position="77"/>
    </location>
</feature>
<name>A0A6G1IDN5_9PLEO</name>
<reference evidence="2" key="1">
    <citation type="journal article" date="2020" name="Stud. Mycol.">
        <title>101 Dothideomycetes genomes: a test case for predicting lifestyles and emergence of pathogens.</title>
        <authorList>
            <person name="Haridas S."/>
            <person name="Albert R."/>
            <person name="Binder M."/>
            <person name="Bloem J."/>
            <person name="Labutti K."/>
            <person name="Salamov A."/>
            <person name="Andreopoulos B."/>
            <person name="Baker S."/>
            <person name="Barry K."/>
            <person name="Bills G."/>
            <person name="Bluhm B."/>
            <person name="Cannon C."/>
            <person name="Castanera R."/>
            <person name="Culley D."/>
            <person name="Daum C."/>
            <person name="Ezra D."/>
            <person name="Gonzalez J."/>
            <person name="Henrissat B."/>
            <person name="Kuo A."/>
            <person name="Liang C."/>
            <person name="Lipzen A."/>
            <person name="Lutzoni F."/>
            <person name="Magnuson J."/>
            <person name="Mondo S."/>
            <person name="Nolan M."/>
            <person name="Ohm R."/>
            <person name="Pangilinan J."/>
            <person name="Park H.-J."/>
            <person name="Ramirez L."/>
            <person name="Alfaro M."/>
            <person name="Sun H."/>
            <person name="Tritt A."/>
            <person name="Yoshinaga Y."/>
            <person name="Zwiers L.-H."/>
            <person name="Turgeon B."/>
            <person name="Goodwin S."/>
            <person name="Spatafora J."/>
            <person name="Crous P."/>
            <person name="Grigoriev I."/>
        </authorList>
    </citation>
    <scope>NUCLEOTIDE SEQUENCE</scope>
    <source>
        <strain evidence="2">CBS 122367</strain>
    </source>
</reference>
<evidence type="ECO:0000313" key="3">
    <source>
        <dbReference type="Proteomes" id="UP000799291"/>
    </source>
</evidence>
<accession>A0A6G1IDN5</accession>
<keyword evidence="3" id="KW-1185">Reference proteome</keyword>
<protein>
    <recommendedName>
        <fullName evidence="4">C3H1-type domain-containing protein</fullName>
    </recommendedName>
</protein>
<evidence type="ECO:0000313" key="2">
    <source>
        <dbReference type="EMBL" id="KAF2676081.1"/>
    </source>
</evidence>
<organism evidence="2 3">
    <name type="scientific">Lentithecium fluviatile CBS 122367</name>
    <dbReference type="NCBI Taxonomy" id="1168545"/>
    <lineage>
        <taxon>Eukaryota</taxon>
        <taxon>Fungi</taxon>
        <taxon>Dikarya</taxon>
        <taxon>Ascomycota</taxon>
        <taxon>Pezizomycotina</taxon>
        <taxon>Dothideomycetes</taxon>
        <taxon>Pleosporomycetidae</taxon>
        <taxon>Pleosporales</taxon>
        <taxon>Massarineae</taxon>
        <taxon>Lentitheciaceae</taxon>
        <taxon>Lentithecium</taxon>
    </lineage>
</organism>
<dbReference type="EMBL" id="MU005640">
    <property type="protein sequence ID" value="KAF2676081.1"/>
    <property type="molecule type" value="Genomic_DNA"/>
</dbReference>
<dbReference type="OrthoDB" id="5355510at2759"/>
<evidence type="ECO:0008006" key="4">
    <source>
        <dbReference type="Google" id="ProtNLM"/>
    </source>
</evidence>
<proteinExistence type="predicted"/>
<evidence type="ECO:0000256" key="1">
    <source>
        <dbReference type="SAM" id="MobiDB-lite"/>
    </source>
</evidence>